<sequence length="384" mass="42213">MPETGGLGYIGLDEITAAYAQYQWVNSVNIALRALLLYDYLITLDREIRYIWGHKLSVVTFLFFANRYLNLTATILELFQQSRSNTRGVVLAPLSFSLYSLTHRARAGEVCLVASLLTIAVFATLRVYAIWCRDWRPALPVLLLSLIPCVMGTYVYLNISPTLAPLIAGGCALKVQLPPSQFLRGMSLSNYGMNSKIGPTAPPPTAVIIARSSTIAYDALVIGLTLYKSLLLKKTSNRLNLKAPIVTLLLRDGTAYFIGLLLVSTLQIFLIQRVKANYVLPYVVSPLSSILMSRFLLSLREIHLSETYILTSQVAQFTSGVRSLRLSSAFLGNIAAPLSMSPSTPSERSPEYWGEPLMAGLGGINQATISDLELENIGLNRSDP</sequence>
<accession>A0AAD5V0V3</accession>
<dbReference type="InterPro" id="IPR045340">
    <property type="entry name" value="DUF6533"/>
</dbReference>
<evidence type="ECO:0000313" key="4">
    <source>
        <dbReference type="Proteomes" id="UP001212997"/>
    </source>
</evidence>
<reference evidence="3" key="1">
    <citation type="submission" date="2022-07" db="EMBL/GenBank/DDBJ databases">
        <title>Genome Sequence of Physisporinus lineatus.</title>
        <authorList>
            <person name="Buettner E."/>
        </authorList>
    </citation>
    <scope>NUCLEOTIDE SEQUENCE</scope>
    <source>
        <strain evidence="3">VT162</strain>
    </source>
</reference>
<feature type="transmembrane region" description="Helical" evidence="1">
    <location>
        <begin position="208"/>
        <end position="227"/>
    </location>
</feature>
<evidence type="ECO:0000313" key="3">
    <source>
        <dbReference type="EMBL" id="KAJ3479039.1"/>
    </source>
</evidence>
<dbReference type="EMBL" id="JANAWD010000467">
    <property type="protein sequence ID" value="KAJ3479039.1"/>
    <property type="molecule type" value="Genomic_DNA"/>
</dbReference>
<name>A0AAD5V0V3_9APHY</name>
<gene>
    <name evidence="3" type="ORF">NLI96_g9349</name>
</gene>
<feature type="transmembrane region" description="Helical" evidence="1">
    <location>
        <begin position="112"/>
        <end position="131"/>
    </location>
</feature>
<organism evidence="3 4">
    <name type="scientific">Meripilus lineatus</name>
    <dbReference type="NCBI Taxonomy" id="2056292"/>
    <lineage>
        <taxon>Eukaryota</taxon>
        <taxon>Fungi</taxon>
        <taxon>Dikarya</taxon>
        <taxon>Basidiomycota</taxon>
        <taxon>Agaricomycotina</taxon>
        <taxon>Agaricomycetes</taxon>
        <taxon>Polyporales</taxon>
        <taxon>Meripilaceae</taxon>
        <taxon>Meripilus</taxon>
    </lineage>
</organism>
<evidence type="ECO:0000259" key="2">
    <source>
        <dbReference type="Pfam" id="PF20151"/>
    </source>
</evidence>
<feature type="transmembrane region" description="Helical" evidence="1">
    <location>
        <begin position="248"/>
        <end position="272"/>
    </location>
</feature>
<dbReference type="AlphaFoldDB" id="A0AAD5V0V3"/>
<keyword evidence="4" id="KW-1185">Reference proteome</keyword>
<feature type="domain" description="DUF6533" evidence="2">
    <location>
        <begin position="29"/>
        <end position="69"/>
    </location>
</feature>
<protein>
    <recommendedName>
        <fullName evidence="2">DUF6533 domain-containing protein</fullName>
    </recommendedName>
</protein>
<feature type="transmembrane region" description="Helical" evidence="1">
    <location>
        <begin position="138"/>
        <end position="157"/>
    </location>
</feature>
<keyword evidence="1" id="KW-1133">Transmembrane helix</keyword>
<evidence type="ECO:0000256" key="1">
    <source>
        <dbReference type="SAM" id="Phobius"/>
    </source>
</evidence>
<proteinExistence type="predicted"/>
<keyword evidence="1" id="KW-0472">Membrane</keyword>
<dbReference type="Pfam" id="PF20151">
    <property type="entry name" value="DUF6533"/>
    <property type="match status" value="1"/>
</dbReference>
<dbReference type="Proteomes" id="UP001212997">
    <property type="component" value="Unassembled WGS sequence"/>
</dbReference>
<comment type="caution">
    <text evidence="3">The sequence shown here is derived from an EMBL/GenBank/DDBJ whole genome shotgun (WGS) entry which is preliminary data.</text>
</comment>
<keyword evidence="1" id="KW-0812">Transmembrane</keyword>